<evidence type="ECO:0000256" key="5">
    <source>
        <dbReference type="ARBA" id="ARBA00022840"/>
    </source>
</evidence>
<keyword evidence="11" id="KW-1003">Cell membrane</keyword>
<proteinExistence type="inferred from homology"/>
<dbReference type="InterPro" id="IPR023366">
    <property type="entry name" value="ATP_synth_asu-like_sf"/>
</dbReference>
<dbReference type="HAMAP" id="MF_01346">
    <property type="entry name" value="ATP_synth_alpha_bact"/>
    <property type="match status" value="1"/>
</dbReference>
<dbReference type="FunFam" id="3.40.50.300:FF:000002">
    <property type="entry name" value="ATP synthase subunit alpha"/>
    <property type="match status" value="1"/>
</dbReference>
<evidence type="ECO:0000256" key="10">
    <source>
        <dbReference type="ARBA" id="ARBA00023310"/>
    </source>
</evidence>
<dbReference type="PANTHER" id="PTHR48082:SF2">
    <property type="entry name" value="ATP SYNTHASE SUBUNIT ALPHA, MITOCHONDRIAL"/>
    <property type="match status" value="1"/>
</dbReference>
<evidence type="ECO:0000313" key="14">
    <source>
        <dbReference type="EMBL" id="PIR43503.1"/>
    </source>
</evidence>
<dbReference type="InterPro" id="IPR027417">
    <property type="entry name" value="P-loop_NTPase"/>
</dbReference>
<keyword evidence="4 11" id="KW-0547">Nucleotide-binding</keyword>
<keyword evidence="10 11" id="KW-0066">ATP synthesis</keyword>
<evidence type="ECO:0000256" key="8">
    <source>
        <dbReference type="ARBA" id="ARBA00023136"/>
    </source>
</evidence>
<dbReference type="SUPFAM" id="SSF47917">
    <property type="entry name" value="C-terminal domain of alpha and beta subunits of F1 ATP synthase"/>
    <property type="match status" value="1"/>
</dbReference>
<dbReference type="InterPro" id="IPR020003">
    <property type="entry name" value="ATPase_a/bsu_AS"/>
</dbReference>
<dbReference type="GO" id="GO:0045259">
    <property type="term" value="C:proton-transporting ATP synthase complex"/>
    <property type="evidence" value="ECO:0007669"/>
    <property type="project" value="UniProtKB-KW"/>
</dbReference>
<dbReference type="GO" id="GO:0046933">
    <property type="term" value="F:proton-transporting ATP synthase activity, rotational mechanism"/>
    <property type="evidence" value="ECO:0007669"/>
    <property type="project" value="UniProtKB-UniRule"/>
</dbReference>
<sequence length="502" mass="55551">MSKTTELKNFIKNLEKSIEENVDITRKKENVGVIKTYKDGVIEIEGLKDLRMSQLIEIENIGVKALIMNLKKNSAKALVLKDSDKIKEGLFVSSAERLLSLKVGNSIVGRVVNSLGEPIDDKEALKTDKAMPHEKIALGVFAREPVKKPLQTGIIAIDSLVPVGRGQRELIIGDRQTGKTALAVDTILNQKNEDVICIYCAIGQRESSVSRVYETLQTKGAMNYSIIVSAPAASSAMMQFLVPYAASGIAEYFLEQGKDVLVIYDDLSKHAVSYREISLLLRRPPGREAYPGDVFYIHSRLLERAVKLNKENGGGSITALPIIETQASDVSAYIPTNVISITDGQIFLESDLFNKGIIPAINVGLSVSRVGSSAQTKIIKKIAGTLKLDLATYYELESFSQFATELDKETQKTLTRGKKIVLSLTQKQNTPYALWEQVVIIWAVTKGYFDNISDTDIRSTITNMLTDVKTNNKKLIESITQEKDLTEDIEEGLNSFMKGFFK</sequence>
<evidence type="ECO:0000256" key="3">
    <source>
        <dbReference type="ARBA" id="ARBA00022448"/>
    </source>
</evidence>
<organism evidence="14 15">
    <name type="scientific">candidate division WWE3 bacterium CG10_big_fil_rev_8_21_14_0_10_32_10</name>
    <dbReference type="NCBI Taxonomy" id="1975090"/>
    <lineage>
        <taxon>Bacteria</taxon>
        <taxon>Katanobacteria</taxon>
    </lineage>
</organism>
<keyword evidence="11" id="KW-0375">Hydrogen ion transport</keyword>
<dbReference type="CDD" id="cd01132">
    <property type="entry name" value="F1-ATPase_alpha_CD"/>
    <property type="match status" value="1"/>
</dbReference>
<dbReference type="InterPro" id="IPR036121">
    <property type="entry name" value="ATPase_F1/V1/A1_a/bsu_N_sf"/>
</dbReference>
<feature type="site" description="Required for activity" evidence="11">
    <location>
        <position position="366"/>
    </location>
</feature>
<dbReference type="PANTHER" id="PTHR48082">
    <property type="entry name" value="ATP SYNTHASE SUBUNIT ALPHA, MITOCHONDRIAL"/>
    <property type="match status" value="1"/>
</dbReference>
<accession>A0A2H0RAE4</accession>
<comment type="function">
    <text evidence="11">Produces ATP from ADP in the presence of a proton gradient across the membrane. The alpha chain is a regulatory subunit.</text>
</comment>
<dbReference type="CDD" id="cd18113">
    <property type="entry name" value="ATP-synt_F1_alpha_C"/>
    <property type="match status" value="1"/>
</dbReference>
<dbReference type="SUPFAM" id="SSF50615">
    <property type="entry name" value="N-terminal domain of alpha and beta subunits of F1 ATP synthase"/>
    <property type="match status" value="1"/>
</dbReference>
<dbReference type="SUPFAM" id="SSF52540">
    <property type="entry name" value="P-loop containing nucleoside triphosphate hydrolases"/>
    <property type="match status" value="1"/>
</dbReference>
<dbReference type="InterPro" id="IPR000793">
    <property type="entry name" value="ATP_synth_asu_C"/>
</dbReference>
<evidence type="ECO:0000259" key="13">
    <source>
        <dbReference type="Pfam" id="PF00306"/>
    </source>
</evidence>
<dbReference type="EMBL" id="PCXU01000021">
    <property type="protein sequence ID" value="PIR43503.1"/>
    <property type="molecule type" value="Genomic_DNA"/>
</dbReference>
<feature type="domain" description="ATP synthase alpha subunit C-terminal" evidence="13">
    <location>
        <begin position="375"/>
        <end position="499"/>
    </location>
</feature>
<keyword evidence="9 11" id="KW-0139">CF(1)</keyword>
<evidence type="ECO:0000259" key="12">
    <source>
        <dbReference type="Pfam" id="PF00006"/>
    </source>
</evidence>
<gene>
    <name evidence="11" type="primary">atpA</name>
    <name evidence="14" type="ORF">COV24_02365</name>
</gene>
<comment type="similarity">
    <text evidence="2 11">Belongs to the ATPase alpha/beta chains family.</text>
</comment>
<evidence type="ECO:0000256" key="1">
    <source>
        <dbReference type="ARBA" id="ARBA00004370"/>
    </source>
</evidence>
<evidence type="ECO:0000256" key="11">
    <source>
        <dbReference type="HAMAP-Rule" id="MF_01346"/>
    </source>
</evidence>
<protein>
    <recommendedName>
        <fullName evidence="11">ATP synthase subunit alpha</fullName>
        <ecNumber evidence="11">7.1.2.2</ecNumber>
    </recommendedName>
    <alternativeName>
        <fullName evidence="11">ATP synthase F1 sector subunit alpha</fullName>
    </alternativeName>
    <alternativeName>
        <fullName evidence="11">F-ATPase subunit alpha</fullName>
    </alternativeName>
</protein>
<keyword evidence="6 11" id="KW-1278">Translocase</keyword>
<name>A0A2H0RAE4_UNCKA</name>
<dbReference type="InterPro" id="IPR033732">
    <property type="entry name" value="ATP_synth_F1_a_nt-bd_dom"/>
</dbReference>
<keyword evidence="5 11" id="KW-0067">ATP-binding</keyword>
<dbReference type="NCBIfam" id="NF009884">
    <property type="entry name" value="PRK13343.1"/>
    <property type="match status" value="1"/>
</dbReference>
<feature type="binding site" evidence="11">
    <location>
        <begin position="173"/>
        <end position="180"/>
    </location>
    <ligand>
        <name>ATP</name>
        <dbReference type="ChEBI" id="CHEBI:30616"/>
    </ligand>
</feature>
<evidence type="ECO:0000256" key="4">
    <source>
        <dbReference type="ARBA" id="ARBA00022741"/>
    </source>
</evidence>
<dbReference type="AlphaFoldDB" id="A0A2H0RAE4"/>
<dbReference type="InterPro" id="IPR005294">
    <property type="entry name" value="ATP_synth_F1_asu"/>
</dbReference>
<keyword evidence="8 11" id="KW-0472">Membrane</keyword>
<dbReference type="Pfam" id="PF00006">
    <property type="entry name" value="ATP-synt_ab"/>
    <property type="match status" value="1"/>
</dbReference>
<dbReference type="Gene3D" id="2.40.30.20">
    <property type="match status" value="1"/>
</dbReference>
<keyword evidence="7 11" id="KW-0406">Ion transport</keyword>
<dbReference type="NCBIfam" id="TIGR00962">
    <property type="entry name" value="atpA"/>
    <property type="match status" value="1"/>
</dbReference>
<dbReference type="Proteomes" id="UP000230214">
    <property type="component" value="Unassembled WGS sequence"/>
</dbReference>
<dbReference type="Gene3D" id="3.40.50.300">
    <property type="entry name" value="P-loop containing nucleotide triphosphate hydrolases"/>
    <property type="match status" value="1"/>
</dbReference>
<dbReference type="Pfam" id="PF00306">
    <property type="entry name" value="ATP-synt_ab_C"/>
    <property type="match status" value="1"/>
</dbReference>
<keyword evidence="3 11" id="KW-0813">Transport</keyword>
<reference evidence="14 15" key="1">
    <citation type="submission" date="2017-09" db="EMBL/GenBank/DDBJ databases">
        <title>Depth-based differentiation of microbial function through sediment-hosted aquifers and enrichment of novel symbionts in the deep terrestrial subsurface.</title>
        <authorList>
            <person name="Probst A.J."/>
            <person name="Ladd B."/>
            <person name="Jarett J.K."/>
            <person name="Geller-Mcgrath D.E."/>
            <person name="Sieber C.M."/>
            <person name="Emerson J.B."/>
            <person name="Anantharaman K."/>
            <person name="Thomas B.C."/>
            <person name="Malmstrom R."/>
            <person name="Stieglmeier M."/>
            <person name="Klingl A."/>
            <person name="Woyke T."/>
            <person name="Ryan C.M."/>
            <person name="Banfield J.F."/>
        </authorList>
    </citation>
    <scope>NUCLEOTIDE SEQUENCE [LARGE SCALE GENOMIC DNA]</scope>
    <source>
        <strain evidence="14">CG10_big_fil_rev_8_21_14_0_10_32_10</strain>
    </source>
</reference>
<dbReference type="EC" id="7.1.2.2" evidence="11"/>
<dbReference type="InterPro" id="IPR038376">
    <property type="entry name" value="ATP_synth_asu_C_sf"/>
</dbReference>
<evidence type="ECO:0000313" key="15">
    <source>
        <dbReference type="Proteomes" id="UP000230214"/>
    </source>
</evidence>
<evidence type="ECO:0000256" key="6">
    <source>
        <dbReference type="ARBA" id="ARBA00022967"/>
    </source>
</evidence>
<feature type="domain" description="ATPase F1/V1/A1 complex alpha/beta subunit nucleotide-binding" evidence="12">
    <location>
        <begin position="153"/>
        <end position="368"/>
    </location>
</feature>
<dbReference type="GO" id="GO:0005524">
    <property type="term" value="F:ATP binding"/>
    <property type="evidence" value="ECO:0007669"/>
    <property type="project" value="UniProtKB-UniRule"/>
</dbReference>
<dbReference type="GO" id="GO:0043531">
    <property type="term" value="F:ADP binding"/>
    <property type="evidence" value="ECO:0007669"/>
    <property type="project" value="TreeGrafter"/>
</dbReference>
<evidence type="ECO:0000256" key="2">
    <source>
        <dbReference type="ARBA" id="ARBA00008936"/>
    </source>
</evidence>
<comment type="subcellular location">
    <subcellularLocation>
        <location evidence="11">Cell membrane</location>
        <topology evidence="11">Peripheral membrane protein</topology>
    </subcellularLocation>
    <subcellularLocation>
        <location evidence="1">Membrane</location>
    </subcellularLocation>
</comment>
<comment type="catalytic activity">
    <reaction evidence="11">
        <text>ATP + H2O + 4 H(+)(in) = ADP + phosphate + 5 H(+)(out)</text>
        <dbReference type="Rhea" id="RHEA:57720"/>
        <dbReference type="ChEBI" id="CHEBI:15377"/>
        <dbReference type="ChEBI" id="CHEBI:15378"/>
        <dbReference type="ChEBI" id="CHEBI:30616"/>
        <dbReference type="ChEBI" id="CHEBI:43474"/>
        <dbReference type="ChEBI" id="CHEBI:456216"/>
        <dbReference type="EC" id="7.1.2.2"/>
    </reaction>
</comment>
<dbReference type="GO" id="GO:0005886">
    <property type="term" value="C:plasma membrane"/>
    <property type="evidence" value="ECO:0007669"/>
    <property type="project" value="UniProtKB-SubCell"/>
</dbReference>
<evidence type="ECO:0000256" key="7">
    <source>
        <dbReference type="ARBA" id="ARBA00023065"/>
    </source>
</evidence>
<comment type="caution">
    <text evidence="14">The sequence shown here is derived from an EMBL/GenBank/DDBJ whole genome shotgun (WGS) entry which is preliminary data.</text>
</comment>
<dbReference type="InterPro" id="IPR000194">
    <property type="entry name" value="ATPase_F1/V1/A1_a/bsu_nucl-bd"/>
</dbReference>
<dbReference type="Gene3D" id="1.20.150.20">
    <property type="entry name" value="ATP synthase alpha/beta chain, C-terminal domain"/>
    <property type="match status" value="1"/>
</dbReference>
<dbReference type="PROSITE" id="PS00152">
    <property type="entry name" value="ATPASE_ALPHA_BETA"/>
    <property type="match status" value="1"/>
</dbReference>
<evidence type="ECO:0000256" key="9">
    <source>
        <dbReference type="ARBA" id="ARBA00023196"/>
    </source>
</evidence>